<dbReference type="Proteomes" id="UP001153269">
    <property type="component" value="Unassembled WGS sequence"/>
</dbReference>
<comment type="caution">
    <text evidence="2">The sequence shown here is derived from an EMBL/GenBank/DDBJ whole genome shotgun (WGS) entry which is preliminary data.</text>
</comment>
<protein>
    <submittedName>
        <fullName evidence="2">Uncharacterized protein</fullName>
    </submittedName>
</protein>
<feature type="region of interest" description="Disordered" evidence="1">
    <location>
        <begin position="198"/>
        <end position="239"/>
    </location>
</feature>
<keyword evidence="3" id="KW-1185">Reference proteome</keyword>
<proteinExistence type="predicted"/>
<name>A0A9N7V1Y9_PLEPL</name>
<dbReference type="AlphaFoldDB" id="A0A9N7V1Y9"/>
<evidence type="ECO:0000313" key="3">
    <source>
        <dbReference type="Proteomes" id="UP001153269"/>
    </source>
</evidence>
<feature type="compositionally biased region" description="Acidic residues" evidence="1">
    <location>
        <begin position="203"/>
        <end position="216"/>
    </location>
</feature>
<accession>A0A9N7V1Y9</accession>
<evidence type="ECO:0000256" key="1">
    <source>
        <dbReference type="SAM" id="MobiDB-lite"/>
    </source>
</evidence>
<organism evidence="2 3">
    <name type="scientific">Pleuronectes platessa</name>
    <name type="common">European plaice</name>
    <dbReference type="NCBI Taxonomy" id="8262"/>
    <lineage>
        <taxon>Eukaryota</taxon>
        <taxon>Metazoa</taxon>
        <taxon>Chordata</taxon>
        <taxon>Craniata</taxon>
        <taxon>Vertebrata</taxon>
        <taxon>Euteleostomi</taxon>
        <taxon>Actinopterygii</taxon>
        <taxon>Neopterygii</taxon>
        <taxon>Teleostei</taxon>
        <taxon>Neoteleostei</taxon>
        <taxon>Acanthomorphata</taxon>
        <taxon>Carangaria</taxon>
        <taxon>Pleuronectiformes</taxon>
        <taxon>Pleuronectoidei</taxon>
        <taxon>Pleuronectidae</taxon>
        <taxon>Pleuronectes</taxon>
    </lineage>
</organism>
<dbReference type="EMBL" id="CADEAL010002557">
    <property type="protein sequence ID" value="CAB1441010.1"/>
    <property type="molecule type" value="Genomic_DNA"/>
</dbReference>
<feature type="region of interest" description="Disordered" evidence="1">
    <location>
        <begin position="114"/>
        <end position="144"/>
    </location>
</feature>
<gene>
    <name evidence="2" type="ORF">PLEPLA_LOCUS28800</name>
</gene>
<sequence>MGAFLLFSGFGGLSTPLHILPLPSLLCRSPRVSSYLHPGGDREWKVERENISALSAIFFHRRVARANAENHSGSSVHSRSRGSGLTRPWTEVFFSLPLPVCGPTDNLLPPSSASLPRACDQTRPHSSSMNSAAVHHPHGRDGEREAGVEALLRQIGAPQKCNRLSYVSPPVRPHGAAAGGADAAMLMLLLPVTHNGLGASSAETEEEEEEEEEEEGGVEHITSVPSPYEQAAPRQSWSWQTVELKNKKCSH</sequence>
<evidence type="ECO:0000313" key="2">
    <source>
        <dbReference type="EMBL" id="CAB1441010.1"/>
    </source>
</evidence>
<reference evidence="2" key="1">
    <citation type="submission" date="2020-03" db="EMBL/GenBank/DDBJ databases">
        <authorList>
            <person name="Weist P."/>
        </authorList>
    </citation>
    <scope>NUCLEOTIDE SEQUENCE</scope>
</reference>